<name>A0A1I5DN19_9GAMM</name>
<dbReference type="AlphaFoldDB" id="A0A1I5DN19"/>
<organism evidence="1 2">
    <name type="scientific">Xenorhabdus japonica</name>
    <dbReference type="NCBI Taxonomy" id="53341"/>
    <lineage>
        <taxon>Bacteria</taxon>
        <taxon>Pseudomonadati</taxon>
        <taxon>Pseudomonadota</taxon>
        <taxon>Gammaproteobacteria</taxon>
        <taxon>Enterobacterales</taxon>
        <taxon>Morganellaceae</taxon>
        <taxon>Xenorhabdus</taxon>
    </lineage>
</organism>
<protein>
    <submittedName>
        <fullName evidence="1">Uncharacterized protein</fullName>
    </submittedName>
</protein>
<proteinExistence type="predicted"/>
<dbReference type="Proteomes" id="UP000199011">
    <property type="component" value="Unassembled WGS sequence"/>
</dbReference>
<keyword evidence="2" id="KW-1185">Reference proteome</keyword>
<dbReference type="STRING" id="53341.SAMN05421579_14328"/>
<accession>A0A1I5DN19</accession>
<evidence type="ECO:0000313" key="1">
    <source>
        <dbReference type="EMBL" id="SFO00649.1"/>
    </source>
</evidence>
<gene>
    <name evidence="1" type="ORF">SAMN05421579_14328</name>
</gene>
<evidence type="ECO:0000313" key="2">
    <source>
        <dbReference type="Proteomes" id="UP000199011"/>
    </source>
</evidence>
<reference evidence="2" key="1">
    <citation type="submission" date="2016-10" db="EMBL/GenBank/DDBJ databases">
        <authorList>
            <person name="Varghese N."/>
            <person name="Submissions S."/>
        </authorList>
    </citation>
    <scope>NUCLEOTIDE SEQUENCE [LARGE SCALE GENOMIC DNA]</scope>
    <source>
        <strain evidence="2">DSM 16522</strain>
    </source>
</reference>
<dbReference type="EMBL" id="FOVO01000043">
    <property type="protein sequence ID" value="SFO00649.1"/>
    <property type="molecule type" value="Genomic_DNA"/>
</dbReference>
<sequence length="65" mass="7101">MVVIDGSLSELLKNRIVNAREVMNAEAKSKTESALKSAQNVLIKNSILEIGKGIPLLAKIIKVHY</sequence>